<dbReference type="Proteomes" id="UP001595772">
    <property type="component" value="Unassembled WGS sequence"/>
</dbReference>
<evidence type="ECO:0000313" key="1">
    <source>
        <dbReference type="EMBL" id="MFC4025769.1"/>
    </source>
</evidence>
<dbReference type="RefSeq" id="WP_379498256.1">
    <property type="nucleotide sequence ID" value="NZ_JBHSAO010000021.1"/>
</dbReference>
<sequence>MLGPVFSIDLLSFGNTIRLYSIDAITYVLSAFFILKLHWAEPFNVDDVLIEKEQSVFQSIFGFFL</sequence>
<evidence type="ECO:0000313" key="2">
    <source>
        <dbReference type="Proteomes" id="UP001595772"/>
    </source>
</evidence>
<organism evidence="1 2">
    <name type="scientific">Oceanobacillus longus</name>
    <dbReference type="NCBI Taxonomy" id="930120"/>
    <lineage>
        <taxon>Bacteria</taxon>
        <taxon>Bacillati</taxon>
        <taxon>Bacillota</taxon>
        <taxon>Bacilli</taxon>
        <taxon>Bacillales</taxon>
        <taxon>Bacillaceae</taxon>
        <taxon>Oceanobacillus</taxon>
    </lineage>
</organism>
<name>A0ABV8H613_9BACI</name>
<dbReference type="EMBL" id="JBHSAO010000021">
    <property type="protein sequence ID" value="MFC4025769.1"/>
    <property type="molecule type" value="Genomic_DNA"/>
</dbReference>
<keyword evidence="2" id="KW-1185">Reference proteome</keyword>
<reference evidence="2" key="1">
    <citation type="journal article" date="2019" name="Int. J. Syst. Evol. Microbiol.">
        <title>The Global Catalogue of Microorganisms (GCM) 10K type strain sequencing project: providing services to taxonomists for standard genome sequencing and annotation.</title>
        <authorList>
            <consortium name="The Broad Institute Genomics Platform"/>
            <consortium name="The Broad Institute Genome Sequencing Center for Infectious Disease"/>
            <person name="Wu L."/>
            <person name="Ma J."/>
        </authorList>
    </citation>
    <scope>NUCLEOTIDE SEQUENCE [LARGE SCALE GENOMIC DNA]</scope>
    <source>
        <strain evidence="2">IBRC-M 10703</strain>
    </source>
</reference>
<gene>
    <name evidence="1" type="ORF">ACFOUV_18545</name>
</gene>
<proteinExistence type="predicted"/>
<accession>A0ABV8H613</accession>
<comment type="caution">
    <text evidence="1">The sequence shown here is derived from an EMBL/GenBank/DDBJ whole genome shotgun (WGS) entry which is preliminary data.</text>
</comment>
<protein>
    <submittedName>
        <fullName evidence="1">Uncharacterized protein</fullName>
    </submittedName>
</protein>